<dbReference type="Gene3D" id="3.30.750.140">
    <property type="match status" value="1"/>
</dbReference>
<dbReference type="InterPro" id="IPR038610">
    <property type="entry name" value="FliK-like_C_sf"/>
</dbReference>
<dbReference type="OrthoDB" id="1792985at2"/>
<keyword evidence="3" id="KW-1185">Reference proteome</keyword>
<sequence length="127" mass="13988">MVRTVTHPAGERLQLQIDKHVQQATIRLDPPEMGKIDISVSFDAGKLQIHINASQGDIYRALQQSSNELRQNLIALHTSQVDVQIFSGDKQQQKKQETTPGSKIIAAEIINSEEETSADDGTLLATV</sequence>
<dbReference type="Proteomes" id="UP000261875">
    <property type="component" value="Chromosome"/>
</dbReference>
<dbReference type="KEGG" id="fsm:CCS41_09355"/>
<name>A0A2U8I982_9GAMM</name>
<dbReference type="AlphaFoldDB" id="A0A2U8I982"/>
<evidence type="ECO:0000313" key="3">
    <source>
        <dbReference type="Proteomes" id="UP000261875"/>
    </source>
</evidence>
<dbReference type="PANTHER" id="PTHR37533">
    <property type="entry name" value="FLAGELLAR HOOK-LENGTH CONTROL PROTEIN"/>
    <property type="match status" value="1"/>
</dbReference>
<reference evidence="2 3" key="1">
    <citation type="submission" date="2017-05" db="EMBL/GenBank/DDBJ databases">
        <title>Genome sequence of Candidatus Fukatsuia symbiotica and Candidatus Hamiltonella defensa from Acyrthosiphon pisum strain 5D.</title>
        <authorList>
            <person name="Patel V.A."/>
            <person name="Chevignon G."/>
            <person name="Russell J.A."/>
            <person name="Oliver K.M."/>
        </authorList>
    </citation>
    <scope>NUCLEOTIDE SEQUENCE [LARGE SCALE GENOMIC DNA]</scope>
    <source>
        <strain evidence="2 3">5D</strain>
    </source>
</reference>
<evidence type="ECO:0000259" key="1">
    <source>
        <dbReference type="Pfam" id="PF02120"/>
    </source>
</evidence>
<proteinExistence type="predicted"/>
<accession>A0A2U8I982</accession>
<dbReference type="CDD" id="cd17470">
    <property type="entry name" value="T3SS_Flik_C"/>
    <property type="match status" value="1"/>
</dbReference>
<dbReference type="EMBL" id="CP021659">
    <property type="protein sequence ID" value="AWK14635.1"/>
    <property type="molecule type" value="Genomic_DNA"/>
</dbReference>
<evidence type="ECO:0000313" key="2">
    <source>
        <dbReference type="EMBL" id="AWK14635.1"/>
    </source>
</evidence>
<dbReference type="InterPro" id="IPR052563">
    <property type="entry name" value="FliK"/>
</dbReference>
<dbReference type="PANTHER" id="PTHR37533:SF2">
    <property type="entry name" value="FLAGELLAR HOOK-LENGTH CONTROL PROTEIN"/>
    <property type="match status" value="1"/>
</dbReference>
<dbReference type="InterPro" id="IPR021136">
    <property type="entry name" value="Flagellar_hook_control-like_C"/>
</dbReference>
<dbReference type="RefSeq" id="WP_119797522.1">
    <property type="nucleotide sequence ID" value="NZ_CP021659.1"/>
</dbReference>
<dbReference type="Pfam" id="PF02120">
    <property type="entry name" value="Flg_hook"/>
    <property type="match status" value="1"/>
</dbReference>
<feature type="domain" description="Flagellar hook-length control protein-like C-terminal" evidence="1">
    <location>
        <begin position="11"/>
        <end position="93"/>
    </location>
</feature>
<protein>
    <recommendedName>
        <fullName evidence="1">Flagellar hook-length control protein-like C-terminal domain-containing protein</fullName>
    </recommendedName>
</protein>
<gene>
    <name evidence="2" type="ORF">CCS41_09355</name>
</gene>
<organism evidence="2 3">
    <name type="scientific">Candidatus Fukatsuia symbiotica</name>
    <dbReference type="NCBI Taxonomy" id="1878942"/>
    <lineage>
        <taxon>Bacteria</taxon>
        <taxon>Pseudomonadati</taxon>
        <taxon>Pseudomonadota</taxon>
        <taxon>Gammaproteobacteria</taxon>
        <taxon>Enterobacterales</taxon>
        <taxon>Yersiniaceae</taxon>
        <taxon>Candidatus Fukatsuia</taxon>
    </lineage>
</organism>